<feature type="chain" id="PRO_5046338191" description="alpha-amylase" evidence="10">
    <location>
        <begin position="32"/>
        <end position="651"/>
    </location>
</feature>
<dbReference type="Gene3D" id="2.60.40.10">
    <property type="entry name" value="Immunoglobulins"/>
    <property type="match status" value="2"/>
</dbReference>
<evidence type="ECO:0000256" key="2">
    <source>
        <dbReference type="ARBA" id="ARBA00012595"/>
    </source>
</evidence>
<feature type="domain" description="Gram-positive cocci surface proteins LPxTG" evidence="11">
    <location>
        <begin position="615"/>
        <end position="651"/>
    </location>
</feature>
<evidence type="ECO:0000256" key="7">
    <source>
        <dbReference type="ARBA" id="ARBA00030238"/>
    </source>
</evidence>
<dbReference type="PANTHER" id="PTHR23303:SF14">
    <property type="entry name" value="BOS COMPLEX SUBUNIT NOMO1-RELATED"/>
    <property type="match status" value="1"/>
</dbReference>
<evidence type="ECO:0000256" key="9">
    <source>
        <dbReference type="SAM" id="Phobius"/>
    </source>
</evidence>
<evidence type="ECO:0000256" key="4">
    <source>
        <dbReference type="ARBA" id="ARBA00022525"/>
    </source>
</evidence>
<proteinExistence type="predicted"/>
<feature type="transmembrane region" description="Helical" evidence="9">
    <location>
        <begin position="623"/>
        <end position="645"/>
    </location>
</feature>
<dbReference type="InterPro" id="IPR019931">
    <property type="entry name" value="LPXTG_anchor"/>
</dbReference>
<dbReference type="NCBIfam" id="TIGR01167">
    <property type="entry name" value="LPXTG_anchor"/>
    <property type="match status" value="1"/>
</dbReference>
<dbReference type="SUPFAM" id="SSF49464">
    <property type="entry name" value="Carboxypeptidase regulatory domain-like"/>
    <property type="match status" value="2"/>
</dbReference>
<dbReference type="InterPro" id="IPR008969">
    <property type="entry name" value="CarboxyPept-like_regulatory"/>
</dbReference>
<dbReference type="InterPro" id="IPR013783">
    <property type="entry name" value="Ig-like_fold"/>
</dbReference>
<dbReference type="InterPro" id="IPR013784">
    <property type="entry name" value="Carb-bd-like_fold"/>
</dbReference>
<protein>
    <recommendedName>
        <fullName evidence="2">alpha-amylase</fullName>
        <ecNumber evidence="2">3.2.1.1</ecNumber>
    </recommendedName>
    <alternativeName>
        <fullName evidence="7">1,4-alpha-D-glucan glucanohydrolase</fullName>
    </alternativeName>
</protein>
<gene>
    <name evidence="12" type="ORF">GCM10009768_26290</name>
</gene>
<dbReference type="PROSITE" id="PS51318">
    <property type="entry name" value="TAT"/>
    <property type="match status" value="1"/>
</dbReference>
<evidence type="ECO:0000313" key="12">
    <source>
        <dbReference type="EMBL" id="GAA1795989.1"/>
    </source>
</evidence>
<evidence type="ECO:0000256" key="6">
    <source>
        <dbReference type="ARBA" id="ARBA00023088"/>
    </source>
</evidence>
<sequence>MGENRRRWRASFAAFALVGLALGGAAAPAGAATAGSWADWDPLAGTGGNYTTGFALAGAPAITAEATTDSRAGQVGVISGASTWLSEGTPVGQKYGSSKNRPYLNLRPKADTVVAPSTTTYTFAKPTPTANWTFVIGDIDADQLQVRAVGPDGVALTAAQLGFRGGFNYCAPGVAGKPSCTGDATDVPVWNAQATTLIGNAAASDTNGSSAWFEPTAPISSLSFTFTRRSGFPVYQTWFASLTRDVSGTVTAQTGNGSGVQVALTDPNGDVVATVTTGPGGTYSFPGIQASDGYTVTAQPPLGQIVDGPASKPANLSNTDAVVDFAVRDIVPVAVSGTVKDANGKPIPGATVTIPGVGSVTTAPNGSYLFDTVPVGTHQPQLTAPKGYHLTTGAPSFTIPPGSEVPITGEDFIVSALPSLSGTVTTAGTGTAGVTVTATGPSGTVRTVTGADGAYSFPGLVDGAYTVAVTAPAGTVADGPVSRNETVAGSNLTGVDFAFARLGSITGATTADGKPLPNVMLHVQGPGFDDSFSSGEEGVYDLGALPAGTYTITATAPKGYRIVGSPTRTVIITAAGEAVIDQDFVFAAVTTPPTTTPPTSTAPTAPPAHPGSGALADTGTESAAIGMIVAAAAALLLGGSLLLLVRRRRTR</sequence>
<comment type="caution">
    <text evidence="12">The sequence shown here is derived from an EMBL/GenBank/DDBJ whole genome shotgun (WGS) entry which is preliminary data.</text>
</comment>
<dbReference type="Pfam" id="PF13620">
    <property type="entry name" value="CarboxypepD_reg"/>
    <property type="match status" value="1"/>
</dbReference>
<keyword evidence="4" id="KW-0964">Secreted</keyword>
<keyword evidence="6" id="KW-0572">Peptidoglycan-anchor</keyword>
<dbReference type="RefSeq" id="WP_344032916.1">
    <property type="nucleotide sequence ID" value="NZ_BAAAOB010000004.1"/>
</dbReference>
<keyword evidence="9" id="KW-1133">Transmembrane helix</keyword>
<dbReference type="SUPFAM" id="SSF49478">
    <property type="entry name" value="Cna protein B-type domain"/>
    <property type="match status" value="1"/>
</dbReference>
<dbReference type="InterPro" id="IPR051417">
    <property type="entry name" value="SDr/BOS_complex"/>
</dbReference>
<keyword evidence="9" id="KW-0812">Transmembrane</keyword>
<dbReference type="EC" id="3.2.1.1" evidence="2"/>
<dbReference type="InterPro" id="IPR006311">
    <property type="entry name" value="TAT_signal"/>
</dbReference>
<keyword evidence="9" id="KW-0472">Membrane</keyword>
<feature type="compositionally biased region" description="Low complexity" evidence="8">
    <location>
        <begin position="592"/>
        <end position="603"/>
    </location>
</feature>
<name>A0ABP4Y1A9_9MICO</name>
<evidence type="ECO:0000313" key="13">
    <source>
        <dbReference type="Proteomes" id="UP001500851"/>
    </source>
</evidence>
<feature type="region of interest" description="Disordered" evidence="8">
    <location>
        <begin position="592"/>
        <end position="617"/>
    </location>
</feature>
<dbReference type="EMBL" id="BAAAOB010000004">
    <property type="protein sequence ID" value="GAA1795989.1"/>
    <property type="molecule type" value="Genomic_DNA"/>
</dbReference>
<keyword evidence="5 10" id="KW-0732">Signal</keyword>
<feature type="signal peptide" evidence="10">
    <location>
        <begin position="1"/>
        <end position="31"/>
    </location>
</feature>
<evidence type="ECO:0000256" key="8">
    <source>
        <dbReference type="SAM" id="MobiDB-lite"/>
    </source>
</evidence>
<dbReference type="Gene3D" id="2.60.40.1120">
    <property type="entry name" value="Carboxypeptidase-like, regulatory domain"/>
    <property type="match status" value="2"/>
</dbReference>
<keyword evidence="3" id="KW-0134">Cell wall</keyword>
<evidence type="ECO:0000256" key="10">
    <source>
        <dbReference type="SAM" id="SignalP"/>
    </source>
</evidence>
<comment type="catalytic activity">
    <reaction evidence="1">
        <text>Endohydrolysis of (1-&gt;4)-alpha-D-glucosidic linkages in polysaccharides containing three or more (1-&gt;4)-alpha-linked D-glucose units.</text>
        <dbReference type="EC" id="3.2.1.1"/>
    </reaction>
</comment>
<reference evidence="13" key="1">
    <citation type="journal article" date="2019" name="Int. J. Syst. Evol. Microbiol.">
        <title>The Global Catalogue of Microorganisms (GCM) 10K type strain sequencing project: providing services to taxonomists for standard genome sequencing and annotation.</title>
        <authorList>
            <consortium name="The Broad Institute Genomics Platform"/>
            <consortium name="The Broad Institute Genome Sequencing Center for Infectious Disease"/>
            <person name="Wu L."/>
            <person name="Ma J."/>
        </authorList>
    </citation>
    <scope>NUCLEOTIDE SEQUENCE [LARGE SCALE GENOMIC DNA]</scope>
    <source>
        <strain evidence="13">JCM 14736</strain>
    </source>
</reference>
<organism evidence="12 13">
    <name type="scientific">Leucobacter iarius</name>
    <dbReference type="NCBI Taxonomy" id="333963"/>
    <lineage>
        <taxon>Bacteria</taxon>
        <taxon>Bacillati</taxon>
        <taxon>Actinomycetota</taxon>
        <taxon>Actinomycetes</taxon>
        <taxon>Micrococcales</taxon>
        <taxon>Microbacteriaceae</taxon>
        <taxon>Leucobacter</taxon>
    </lineage>
</organism>
<dbReference type="SUPFAM" id="SSF49452">
    <property type="entry name" value="Starch-binding domain-like"/>
    <property type="match status" value="1"/>
</dbReference>
<dbReference type="PROSITE" id="PS50847">
    <property type="entry name" value="GRAM_POS_ANCHORING"/>
    <property type="match status" value="1"/>
</dbReference>
<evidence type="ECO:0000259" key="11">
    <source>
        <dbReference type="PROSITE" id="PS50847"/>
    </source>
</evidence>
<accession>A0ABP4Y1A9</accession>
<evidence type="ECO:0000256" key="1">
    <source>
        <dbReference type="ARBA" id="ARBA00000548"/>
    </source>
</evidence>
<dbReference type="PANTHER" id="PTHR23303">
    <property type="entry name" value="CARBOXYPEPTIDASE REGULATORY REGION-CONTAINING"/>
    <property type="match status" value="1"/>
</dbReference>
<dbReference type="Proteomes" id="UP001500851">
    <property type="component" value="Unassembled WGS sequence"/>
</dbReference>
<evidence type="ECO:0000256" key="3">
    <source>
        <dbReference type="ARBA" id="ARBA00022512"/>
    </source>
</evidence>
<evidence type="ECO:0000256" key="5">
    <source>
        <dbReference type="ARBA" id="ARBA00022729"/>
    </source>
</evidence>
<keyword evidence="13" id="KW-1185">Reference proteome</keyword>